<gene>
    <name evidence="3" type="ORF">GGR27_002068</name>
</gene>
<evidence type="ECO:0000313" key="3">
    <source>
        <dbReference type="EMBL" id="NJC26558.1"/>
    </source>
</evidence>
<dbReference type="InterPro" id="IPR050138">
    <property type="entry name" value="DHOase/Allantoinase_Hydrolase"/>
</dbReference>
<keyword evidence="3" id="KW-0378">Hydrolase</keyword>
<proteinExistence type="predicted"/>
<comment type="caution">
    <text evidence="3">The sequence shown here is derived from an EMBL/GenBank/DDBJ whole genome shotgun (WGS) entry which is preliminary data.</text>
</comment>
<dbReference type="SUPFAM" id="SSF51556">
    <property type="entry name" value="Metallo-dependent hydrolases"/>
    <property type="match status" value="1"/>
</dbReference>
<evidence type="ECO:0000313" key="4">
    <source>
        <dbReference type="Proteomes" id="UP000770785"/>
    </source>
</evidence>
<dbReference type="InterPro" id="IPR024403">
    <property type="entry name" value="DHOase_cat"/>
</dbReference>
<reference evidence="3 4" key="1">
    <citation type="submission" date="2020-03" db="EMBL/GenBank/DDBJ databases">
        <title>Genomic Encyclopedia of Type Strains, Phase IV (KMG-IV): sequencing the most valuable type-strain genomes for metagenomic binning, comparative biology and taxonomic classification.</title>
        <authorList>
            <person name="Goeker M."/>
        </authorList>
    </citation>
    <scope>NUCLEOTIDE SEQUENCE [LARGE SCALE GENOMIC DNA]</scope>
    <source>
        <strain evidence="3 4">DSM 105096</strain>
    </source>
</reference>
<sequence length="422" mass="45379">MLLRQLTIIDAGSPYDGQTVDIRIQDGEIQDVARSLEPRSGEEEQSFEEGACVAPGFFDVGAYLGDPGHEEREDYASLVRQAAAGGYTSVAVLPNSDPPRQAVPDVAYLLRRNGTGPTDLLPLAAMSQDLAGKDLTQMLELQEAGALAFTDGAKKRISGSLLKRSLEYAKAGDCLVMICPYDETLAPEGQIHEGAISARLGLPGIPVMSETIALKQAIELVDYTEGTLIVHLLSSAAGVEEVRKAKATGLNVRATVSALHLQFTVEELAGFDPNFKIIPPLREEADREALIAGLADGTIDAIVTNHVARHGEEKDLEFFYADFGALALQTTFRQCLECLSGALSLTEIVGKLGAGPRTLLNQAPLHLRPRQKAELVIFSTDGNREFTKRDLLGKTENNPLLGHNLPGKIHGVVNNGKFHPAE</sequence>
<dbReference type="RefSeq" id="WP_168037330.1">
    <property type="nucleotide sequence ID" value="NZ_JAATJH010000003.1"/>
</dbReference>
<organism evidence="3 4">
    <name type="scientific">Neolewinella antarctica</name>
    <dbReference type="NCBI Taxonomy" id="442734"/>
    <lineage>
        <taxon>Bacteria</taxon>
        <taxon>Pseudomonadati</taxon>
        <taxon>Bacteroidota</taxon>
        <taxon>Saprospiria</taxon>
        <taxon>Saprospirales</taxon>
        <taxon>Lewinellaceae</taxon>
        <taxon>Neolewinella</taxon>
    </lineage>
</organism>
<dbReference type="PANTHER" id="PTHR43668:SF2">
    <property type="entry name" value="ALLANTOINASE"/>
    <property type="match status" value="1"/>
</dbReference>
<dbReference type="InterPro" id="IPR011059">
    <property type="entry name" value="Metal-dep_hydrolase_composite"/>
</dbReference>
<feature type="domain" description="Dihydroorotase catalytic" evidence="2">
    <location>
        <begin position="53"/>
        <end position="221"/>
    </location>
</feature>
<dbReference type="Gene3D" id="3.20.20.140">
    <property type="entry name" value="Metal-dependent hydrolases"/>
    <property type="match status" value="1"/>
</dbReference>
<dbReference type="EMBL" id="JAATJH010000003">
    <property type="protein sequence ID" value="NJC26558.1"/>
    <property type="molecule type" value="Genomic_DNA"/>
</dbReference>
<dbReference type="GO" id="GO:0004151">
    <property type="term" value="F:dihydroorotase activity"/>
    <property type="evidence" value="ECO:0007669"/>
    <property type="project" value="UniProtKB-EC"/>
</dbReference>
<accession>A0ABX0XBA8</accession>
<evidence type="ECO:0000259" key="2">
    <source>
        <dbReference type="Pfam" id="PF12890"/>
    </source>
</evidence>
<keyword evidence="4" id="KW-1185">Reference proteome</keyword>
<keyword evidence="1" id="KW-0665">Pyrimidine biosynthesis</keyword>
<dbReference type="CDD" id="cd01317">
    <property type="entry name" value="DHOase_IIa"/>
    <property type="match status" value="1"/>
</dbReference>
<dbReference type="InterPro" id="IPR004722">
    <property type="entry name" value="DHOase"/>
</dbReference>
<dbReference type="Proteomes" id="UP000770785">
    <property type="component" value="Unassembled WGS sequence"/>
</dbReference>
<dbReference type="SUPFAM" id="SSF51338">
    <property type="entry name" value="Composite domain of metallo-dependent hydrolases"/>
    <property type="match status" value="1"/>
</dbReference>
<protein>
    <submittedName>
        <fullName evidence="3">Dihydroorotase</fullName>
        <ecNumber evidence="3">3.5.2.3</ecNumber>
    </submittedName>
</protein>
<dbReference type="EC" id="3.5.2.3" evidence="3"/>
<evidence type="ECO:0000256" key="1">
    <source>
        <dbReference type="ARBA" id="ARBA00022975"/>
    </source>
</evidence>
<dbReference type="PANTHER" id="PTHR43668">
    <property type="entry name" value="ALLANTOINASE"/>
    <property type="match status" value="1"/>
</dbReference>
<dbReference type="InterPro" id="IPR032466">
    <property type="entry name" value="Metal_Hydrolase"/>
</dbReference>
<name>A0ABX0XBA8_9BACT</name>
<dbReference type="Gene3D" id="2.30.40.10">
    <property type="entry name" value="Urease, subunit C, domain 1"/>
    <property type="match status" value="1"/>
</dbReference>
<dbReference type="Pfam" id="PF12890">
    <property type="entry name" value="DHOase"/>
    <property type="match status" value="1"/>
</dbReference>